<reference evidence="2" key="1">
    <citation type="submission" date="2023-03" db="UniProtKB">
        <authorList>
            <consortium name="EnsemblPlants"/>
        </authorList>
    </citation>
    <scope>IDENTIFICATION</scope>
</reference>
<dbReference type="EnsemblPlants" id="MELO3C030323.2.1">
    <property type="protein sequence ID" value="MELO3C030323.2.1"/>
    <property type="gene ID" value="MELO3C030323.2"/>
</dbReference>
<sequence>MAMMAPPGTEDVPVTWQTTAGEAETGDSAGAWTAGSGGNGDRGAIGRPVRPEFRGWKLFGNCCGGRLAGDLRTAREPVDQPQGSQKTSFFLRLQSFIQGNEMYFEEERGSEMLRLHTLADKDDETKIECSEEKRQTKTGNNVENLKVQMQRCSGAGTQKVGTEY</sequence>
<proteinExistence type="predicted"/>
<dbReference type="AlphaFoldDB" id="A0A9I9E8M4"/>
<evidence type="ECO:0000313" key="2">
    <source>
        <dbReference type="EnsemblPlants" id="MELO3C030323.2.1"/>
    </source>
</evidence>
<feature type="region of interest" description="Disordered" evidence="1">
    <location>
        <begin position="1"/>
        <end position="46"/>
    </location>
</feature>
<name>A0A9I9E8M4_CUCME</name>
<dbReference type="Gramene" id="MELO3C030323.2.1">
    <property type="protein sequence ID" value="MELO3C030323.2.1"/>
    <property type="gene ID" value="MELO3C030323.2"/>
</dbReference>
<protein>
    <submittedName>
        <fullName evidence="2">Uncharacterized protein</fullName>
    </submittedName>
</protein>
<organism evidence="2">
    <name type="scientific">Cucumis melo</name>
    <name type="common">Muskmelon</name>
    <dbReference type="NCBI Taxonomy" id="3656"/>
    <lineage>
        <taxon>Eukaryota</taxon>
        <taxon>Viridiplantae</taxon>
        <taxon>Streptophyta</taxon>
        <taxon>Embryophyta</taxon>
        <taxon>Tracheophyta</taxon>
        <taxon>Spermatophyta</taxon>
        <taxon>Magnoliopsida</taxon>
        <taxon>eudicotyledons</taxon>
        <taxon>Gunneridae</taxon>
        <taxon>Pentapetalae</taxon>
        <taxon>rosids</taxon>
        <taxon>fabids</taxon>
        <taxon>Cucurbitales</taxon>
        <taxon>Cucurbitaceae</taxon>
        <taxon>Benincaseae</taxon>
        <taxon>Cucumis</taxon>
    </lineage>
</organism>
<accession>A0A9I9E8M4</accession>
<evidence type="ECO:0000256" key="1">
    <source>
        <dbReference type="SAM" id="MobiDB-lite"/>
    </source>
</evidence>